<proteinExistence type="inferred from homology"/>
<dbReference type="GO" id="GO:0044874">
    <property type="term" value="P:lipoprotein localization to outer membrane"/>
    <property type="evidence" value="ECO:0007669"/>
    <property type="project" value="TreeGrafter"/>
</dbReference>
<dbReference type="Pfam" id="PF12704">
    <property type="entry name" value="MacB_PCD"/>
    <property type="match status" value="1"/>
</dbReference>
<keyword evidence="5 7" id="KW-1133">Transmembrane helix</keyword>
<organism evidence="10 11">
    <name type="scientific">Lujinxingia litoralis</name>
    <dbReference type="NCBI Taxonomy" id="2211119"/>
    <lineage>
        <taxon>Bacteria</taxon>
        <taxon>Deltaproteobacteria</taxon>
        <taxon>Bradymonadales</taxon>
        <taxon>Lujinxingiaceae</taxon>
        <taxon>Lujinxingia</taxon>
    </lineage>
</organism>
<keyword evidence="6 7" id="KW-0472">Membrane</keyword>
<feature type="domain" description="ABC3 transporter permease C-terminal" evidence="8">
    <location>
        <begin position="277"/>
        <end position="409"/>
    </location>
</feature>
<comment type="subcellular location">
    <subcellularLocation>
        <location evidence="1">Cell membrane</location>
        <topology evidence="1">Multi-pass membrane protein</topology>
    </subcellularLocation>
</comment>
<dbReference type="InterPro" id="IPR003838">
    <property type="entry name" value="ABC3_permease_C"/>
</dbReference>
<comment type="similarity">
    <text evidence="2">Belongs to the ABC-4 integral membrane protein family. LolC/E subfamily.</text>
</comment>
<comment type="caution">
    <text evidence="10">The sequence shown here is derived from an EMBL/GenBank/DDBJ whole genome shotgun (WGS) entry which is preliminary data.</text>
</comment>
<dbReference type="OrthoDB" id="9809768at2"/>
<evidence type="ECO:0000256" key="5">
    <source>
        <dbReference type="ARBA" id="ARBA00022989"/>
    </source>
</evidence>
<accession>A0A328C878</accession>
<evidence type="ECO:0000256" key="2">
    <source>
        <dbReference type="ARBA" id="ARBA00005236"/>
    </source>
</evidence>
<dbReference type="EMBL" id="QHKO01000003">
    <property type="protein sequence ID" value="RAL22880.1"/>
    <property type="molecule type" value="Genomic_DNA"/>
</dbReference>
<dbReference type="RefSeq" id="WP_111729408.1">
    <property type="nucleotide sequence ID" value="NZ_QHKO01000003.1"/>
</dbReference>
<evidence type="ECO:0000259" key="8">
    <source>
        <dbReference type="Pfam" id="PF02687"/>
    </source>
</evidence>
<evidence type="ECO:0000256" key="1">
    <source>
        <dbReference type="ARBA" id="ARBA00004651"/>
    </source>
</evidence>
<feature type="transmembrane region" description="Helical" evidence="7">
    <location>
        <begin position="375"/>
        <end position="401"/>
    </location>
</feature>
<dbReference type="GO" id="GO:0098797">
    <property type="term" value="C:plasma membrane protein complex"/>
    <property type="evidence" value="ECO:0007669"/>
    <property type="project" value="TreeGrafter"/>
</dbReference>
<gene>
    <name evidence="10" type="ORF">DL240_08280</name>
</gene>
<evidence type="ECO:0008006" key="12">
    <source>
        <dbReference type="Google" id="ProtNLM"/>
    </source>
</evidence>
<reference evidence="10 11" key="1">
    <citation type="submission" date="2018-05" db="EMBL/GenBank/DDBJ databases">
        <title>Lujinxingia marina gen. nov. sp. nov., a new facultative anaerobic member of the class Deltaproteobacteria, and proposal of Lujinxingaceae fam. nov.</title>
        <authorList>
            <person name="Li C.-M."/>
        </authorList>
    </citation>
    <scope>NUCLEOTIDE SEQUENCE [LARGE SCALE GENOMIC DNA]</scope>
    <source>
        <strain evidence="10 11">B210</strain>
    </source>
</reference>
<feature type="transmembrane region" description="Helical" evidence="7">
    <location>
        <begin position="318"/>
        <end position="347"/>
    </location>
</feature>
<dbReference type="Proteomes" id="UP000249169">
    <property type="component" value="Unassembled WGS sequence"/>
</dbReference>
<feature type="domain" description="MacB-like periplasmic core" evidence="9">
    <location>
        <begin position="17"/>
        <end position="241"/>
    </location>
</feature>
<dbReference type="InterPro" id="IPR051447">
    <property type="entry name" value="Lipoprotein-release_system"/>
</dbReference>
<dbReference type="Pfam" id="PF02687">
    <property type="entry name" value="FtsX"/>
    <property type="match status" value="1"/>
</dbReference>
<evidence type="ECO:0000256" key="4">
    <source>
        <dbReference type="ARBA" id="ARBA00022692"/>
    </source>
</evidence>
<evidence type="ECO:0000313" key="10">
    <source>
        <dbReference type="EMBL" id="RAL22880.1"/>
    </source>
</evidence>
<feature type="transmembrane region" description="Helical" evidence="7">
    <location>
        <begin position="276"/>
        <end position="293"/>
    </location>
</feature>
<evidence type="ECO:0000313" key="11">
    <source>
        <dbReference type="Proteomes" id="UP000249169"/>
    </source>
</evidence>
<protein>
    <recommendedName>
        <fullName evidence="12">ABC transporter permease</fullName>
    </recommendedName>
</protein>
<dbReference type="PANTHER" id="PTHR30489:SF0">
    <property type="entry name" value="LIPOPROTEIN-RELEASING SYSTEM TRANSMEMBRANE PROTEIN LOLE"/>
    <property type="match status" value="1"/>
</dbReference>
<evidence type="ECO:0000256" key="3">
    <source>
        <dbReference type="ARBA" id="ARBA00022475"/>
    </source>
</evidence>
<dbReference type="InterPro" id="IPR025857">
    <property type="entry name" value="MacB_PCD"/>
</dbReference>
<evidence type="ECO:0000259" key="9">
    <source>
        <dbReference type="Pfam" id="PF12704"/>
    </source>
</evidence>
<keyword evidence="3" id="KW-1003">Cell membrane</keyword>
<evidence type="ECO:0000256" key="6">
    <source>
        <dbReference type="ARBA" id="ARBA00023136"/>
    </source>
</evidence>
<keyword evidence="4 7" id="KW-0812">Transmembrane</keyword>
<dbReference type="PANTHER" id="PTHR30489">
    <property type="entry name" value="LIPOPROTEIN-RELEASING SYSTEM TRANSMEMBRANE PROTEIN LOLE"/>
    <property type="match status" value="1"/>
</dbReference>
<keyword evidence="11" id="KW-1185">Reference proteome</keyword>
<dbReference type="AlphaFoldDB" id="A0A328C878"/>
<sequence>MIVKLALRNLLRNRWRSVLTAGGVALAVAMMIWTVSFLDGWMGAMVRGTTALESLQVKIERADYVEEPRIDRAFELTEGLVESLERDPEVSAISARARLFGLLGDERRSRVAQVIGVNAVREAGATPIEEAIVQGRWLSAQDRAQGPGEVVLGETLARQLETGVGAELVVFLEAADGSLGNDVFEVVGVVHTGTSTVDRQAAYVHLERAQYLGALEGRVHEVAVGARDLSAAPALAQRLEPVVARALPEEVMAVRPWQKVLPSVAELVELSGGSNAVMYLIIYLVASLGIMNTQRMSALERRREFGVLMAIGVSPRRLFWVVMVETVVLGVLGAVFGVVIGTAVSLYHARAGIDLSVFSAQTSFSYMGVSFSERIYTVVGAGTVLEPPLVMILVSLLCGLWPATQSARVEIAPAISGRS</sequence>
<evidence type="ECO:0000256" key="7">
    <source>
        <dbReference type="SAM" id="Phobius"/>
    </source>
</evidence>
<name>A0A328C878_9DELT</name>